<reference evidence="2 3" key="1">
    <citation type="journal article" date="2012" name="PLoS Pathog.">
        <title>Diverse lifestyles and strategies of plant pathogenesis encoded in the genomes of eighteen Dothideomycetes fungi.</title>
        <authorList>
            <person name="Ohm R.A."/>
            <person name="Feau N."/>
            <person name="Henrissat B."/>
            <person name="Schoch C.L."/>
            <person name="Horwitz B.A."/>
            <person name="Barry K.W."/>
            <person name="Condon B.J."/>
            <person name="Copeland A.C."/>
            <person name="Dhillon B."/>
            <person name="Glaser F."/>
            <person name="Hesse C.N."/>
            <person name="Kosti I."/>
            <person name="LaButti K."/>
            <person name="Lindquist E.A."/>
            <person name="Lucas S."/>
            <person name="Salamov A.A."/>
            <person name="Bradshaw R.E."/>
            <person name="Ciuffetti L."/>
            <person name="Hamelin R.C."/>
            <person name="Kema G.H.J."/>
            <person name="Lawrence C."/>
            <person name="Scott J.A."/>
            <person name="Spatafora J.W."/>
            <person name="Turgeon B.G."/>
            <person name="de Wit P.J.G.M."/>
            <person name="Zhong S."/>
            <person name="Goodwin S.B."/>
            <person name="Grigoriev I.V."/>
        </authorList>
    </citation>
    <scope>NUCLEOTIDE SEQUENCE [LARGE SCALE GENOMIC DNA]</scope>
    <source>
        <strain evidence="2 3">CIRAD86</strain>
    </source>
</reference>
<dbReference type="AlphaFoldDB" id="M3AIF0"/>
<sequence length="140" mass="15697">MFYKDGVAECCEFGGEASPATQISLFYNLYFSYDHARTQTLWSRHQTLLHTSVPVRGGSLERTADFKPDFRCLEVDLSTCSPVYLCCPPTTSAASQSQDFPASRSSLLACKLRFVCRRSQDPRSNMGRSLKQEPGFFGET</sequence>
<dbReference type="GeneID" id="19336400"/>
<dbReference type="VEuPathDB" id="FungiDB:MYCFIDRAFT_205522"/>
<dbReference type="EMBL" id="KB446572">
    <property type="protein sequence ID" value="EME76983.1"/>
    <property type="molecule type" value="Genomic_DNA"/>
</dbReference>
<protein>
    <submittedName>
        <fullName evidence="2">Uncharacterized protein</fullName>
    </submittedName>
</protein>
<evidence type="ECO:0000313" key="2">
    <source>
        <dbReference type="EMBL" id="EME76983.1"/>
    </source>
</evidence>
<dbReference type="RefSeq" id="XP_007932422.1">
    <property type="nucleotide sequence ID" value="XM_007934231.1"/>
</dbReference>
<gene>
    <name evidence="2" type="ORF">MYCFIDRAFT_205522</name>
</gene>
<evidence type="ECO:0000313" key="3">
    <source>
        <dbReference type="Proteomes" id="UP000016932"/>
    </source>
</evidence>
<dbReference type="Proteomes" id="UP000016932">
    <property type="component" value="Unassembled WGS sequence"/>
</dbReference>
<evidence type="ECO:0000256" key="1">
    <source>
        <dbReference type="SAM" id="MobiDB-lite"/>
    </source>
</evidence>
<accession>M3AIF0</accession>
<dbReference type="HOGENOM" id="CLU_1835997_0_0_1"/>
<dbReference type="KEGG" id="pfj:MYCFIDRAFT_205522"/>
<feature type="region of interest" description="Disordered" evidence="1">
    <location>
        <begin position="121"/>
        <end position="140"/>
    </location>
</feature>
<name>M3AIF0_PSEFD</name>
<proteinExistence type="predicted"/>
<keyword evidence="3" id="KW-1185">Reference proteome</keyword>
<organism evidence="2 3">
    <name type="scientific">Pseudocercospora fijiensis (strain CIRAD86)</name>
    <name type="common">Black leaf streak disease fungus</name>
    <name type="synonym">Mycosphaerella fijiensis</name>
    <dbReference type="NCBI Taxonomy" id="383855"/>
    <lineage>
        <taxon>Eukaryota</taxon>
        <taxon>Fungi</taxon>
        <taxon>Dikarya</taxon>
        <taxon>Ascomycota</taxon>
        <taxon>Pezizomycotina</taxon>
        <taxon>Dothideomycetes</taxon>
        <taxon>Dothideomycetidae</taxon>
        <taxon>Mycosphaerellales</taxon>
        <taxon>Mycosphaerellaceae</taxon>
        <taxon>Pseudocercospora</taxon>
    </lineage>
</organism>